<feature type="domain" description="BT-3987-like N-terminal" evidence="1">
    <location>
        <begin position="55"/>
        <end position="153"/>
    </location>
</feature>
<dbReference type="RefSeq" id="WP_225551674.1">
    <property type="nucleotide sequence ID" value="NZ_JADEYP010000005.1"/>
</dbReference>
<sequence>MKKIFSLSLITIFIFSLSSCLKDELVENQEYGLINLNANKFIGFEERSQVNSMTSEDKTLTIEVPVHLAAEEVAESDLVVNLAISNDESLRTAYNITNKSNIILFPTNLYTVDSYKITIPKGSKTGFFKMQLNPSKLNPADVYGLGITINSIEQNGYIISGNYGSTVSIFSVKNIYDGIYSMEDGFVQRYSAPGVPTTGDALNGSMKGNPNITLSSIDGTTVEVTNLRWAGGASGIAGIDNLRFRVNPANNLVTVFALGNASAANIPGAVNKYDPATKTFTLNFHWNPTANKREVTNLVIKYNKSR</sequence>
<dbReference type="Pfam" id="PF08522">
    <property type="entry name" value="BT_3987-like_N"/>
    <property type="match status" value="1"/>
</dbReference>
<dbReference type="PROSITE" id="PS51257">
    <property type="entry name" value="PROKAR_LIPOPROTEIN"/>
    <property type="match status" value="1"/>
</dbReference>
<organism evidence="2 3">
    <name type="scientific">Sphingobacterium bovistauri</name>
    <dbReference type="NCBI Taxonomy" id="2781959"/>
    <lineage>
        <taxon>Bacteria</taxon>
        <taxon>Pseudomonadati</taxon>
        <taxon>Bacteroidota</taxon>
        <taxon>Sphingobacteriia</taxon>
        <taxon>Sphingobacteriales</taxon>
        <taxon>Sphingobacteriaceae</taxon>
        <taxon>Sphingobacterium</taxon>
    </lineage>
</organism>
<name>A0ABS7Z478_9SPHI</name>
<evidence type="ECO:0000313" key="3">
    <source>
        <dbReference type="Proteomes" id="UP001165302"/>
    </source>
</evidence>
<evidence type="ECO:0000313" key="2">
    <source>
        <dbReference type="EMBL" id="MCA5004347.1"/>
    </source>
</evidence>
<dbReference type="InterPro" id="IPR013728">
    <property type="entry name" value="BT_3987-like_N"/>
</dbReference>
<accession>A0ABS7Z478</accession>
<dbReference type="Proteomes" id="UP001165302">
    <property type="component" value="Unassembled WGS sequence"/>
</dbReference>
<gene>
    <name evidence="2" type="ORF">IPZ78_04140</name>
</gene>
<protein>
    <submittedName>
        <fullName evidence="2">DUF1735 domain-containing protein</fullName>
    </submittedName>
</protein>
<dbReference type="Gene3D" id="2.60.40.1740">
    <property type="entry name" value="hypothetical protein (bacova_03559)"/>
    <property type="match status" value="1"/>
</dbReference>
<reference evidence="2" key="1">
    <citation type="submission" date="2020-10" db="EMBL/GenBank/DDBJ databases">
        <authorList>
            <person name="Lu T."/>
            <person name="Wang Q."/>
            <person name="Han X."/>
        </authorList>
    </citation>
    <scope>NUCLEOTIDE SEQUENCE</scope>
    <source>
        <strain evidence="2">WQ 366</strain>
    </source>
</reference>
<comment type="caution">
    <text evidence="2">The sequence shown here is derived from an EMBL/GenBank/DDBJ whole genome shotgun (WGS) entry which is preliminary data.</text>
</comment>
<proteinExistence type="predicted"/>
<keyword evidence="3" id="KW-1185">Reference proteome</keyword>
<dbReference type="EMBL" id="JADEYP010000005">
    <property type="protein sequence ID" value="MCA5004347.1"/>
    <property type="molecule type" value="Genomic_DNA"/>
</dbReference>
<evidence type="ECO:0000259" key="1">
    <source>
        <dbReference type="Pfam" id="PF08522"/>
    </source>
</evidence>